<feature type="transmembrane region" description="Helical" evidence="7">
    <location>
        <begin position="296"/>
        <end position="318"/>
    </location>
</feature>
<dbReference type="Pfam" id="PF25179">
    <property type="entry name" value="LMF1_C"/>
    <property type="match status" value="1"/>
</dbReference>
<comment type="function">
    <text evidence="7">Involved in the maturation of specific proteins in the endoplasmic reticulum.</text>
</comment>
<keyword evidence="3 7" id="KW-0812">Transmembrane</keyword>
<keyword evidence="6 7" id="KW-0472">Membrane</keyword>
<reference evidence="11" key="1">
    <citation type="submission" date="2025-08" db="UniProtKB">
        <authorList>
            <consortium name="Ensembl"/>
        </authorList>
    </citation>
    <scope>IDENTIFICATION</scope>
</reference>
<evidence type="ECO:0000256" key="7">
    <source>
        <dbReference type="RuleBase" id="RU361229"/>
    </source>
</evidence>
<feature type="transmembrane region" description="Helical" evidence="7">
    <location>
        <begin position="56"/>
        <end position="78"/>
    </location>
</feature>
<dbReference type="InterPro" id="IPR009613">
    <property type="entry name" value="LMF"/>
</dbReference>
<feature type="region of interest" description="Disordered" evidence="8">
    <location>
        <begin position="1"/>
        <end position="44"/>
    </location>
</feature>
<feature type="domain" description="Lipase maturation factor 1/2 C-terminal" evidence="10">
    <location>
        <begin position="410"/>
        <end position="553"/>
    </location>
</feature>
<dbReference type="AlphaFoldDB" id="A0A3Q2X8E2"/>
<evidence type="ECO:0000256" key="4">
    <source>
        <dbReference type="ARBA" id="ARBA00022824"/>
    </source>
</evidence>
<keyword evidence="12" id="KW-1185">Reference proteome</keyword>
<feature type="compositionally biased region" description="Basic and acidic residues" evidence="8">
    <location>
        <begin position="32"/>
        <end position="44"/>
    </location>
</feature>
<dbReference type="Pfam" id="PF06762">
    <property type="entry name" value="LMF1"/>
    <property type="match status" value="1"/>
</dbReference>
<dbReference type="GO" id="GO:0051604">
    <property type="term" value="P:protein maturation"/>
    <property type="evidence" value="ECO:0007669"/>
    <property type="project" value="InterPro"/>
</dbReference>
<feature type="transmembrane region" description="Helical" evidence="7">
    <location>
        <begin position="104"/>
        <end position="123"/>
    </location>
</feature>
<dbReference type="InterPro" id="IPR057433">
    <property type="entry name" value="LMF1/2_C"/>
</dbReference>
<reference evidence="11" key="2">
    <citation type="submission" date="2025-09" db="UniProtKB">
        <authorList>
            <consortium name="Ensembl"/>
        </authorList>
    </citation>
    <scope>IDENTIFICATION</scope>
</reference>
<evidence type="ECO:0000256" key="5">
    <source>
        <dbReference type="ARBA" id="ARBA00022989"/>
    </source>
</evidence>
<evidence type="ECO:0000256" key="1">
    <source>
        <dbReference type="ARBA" id="ARBA00004477"/>
    </source>
</evidence>
<evidence type="ECO:0000256" key="8">
    <source>
        <dbReference type="SAM" id="MobiDB-lite"/>
    </source>
</evidence>
<dbReference type="Proteomes" id="UP000264840">
    <property type="component" value="Unplaced"/>
</dbReference>
<dbReference type="STRING" id="8153.ENSHBUP00000031480"/>
<evidence type="ECO:0000313" key="12">
    <source>
        <dbReference type="Proteomes" id="UP000264840"/>
    </source>
</evidence>
<protein>
    <recommendedName>
        <fullName evidence="7">Lipase maturation factor</fullName>
    </recommendedName>
</protein>
<dbReference type="PANTHER" id="PTHR14463:SF10">
    <property type="entry name" value="LIPASE MATURATION FACTOR 1"/>
    <property type="match status" value="1"/>
</dbReference>
<feature type="domain" description="Lipase maturation factor 1/2 N-terminal" evidence="9">
    <location>
        <begin position="179"/>
        <end position="336"/>
    </location>
</feature>
<evidence type="ECO:0000256" key="2">
    <source>
        <dbReference type="ARBA" id="ARBA00005512"/>
    </source>
</evidence>
<dbReference type="Ensembl" id="ENSHBUT00000023520.1">
    <property type="protein sequence ID" value="ENSHBUP00000031480.1"/>
    <property type="gene ID" value="ENSHBUG00000017250.1"/>
</dbReference>
<comment type="similarity">
    <text evidence="2 7">Belongs to the lipase maturation factor family.</text>
</comment>
<evidence type="ECO:0000256" key="3">
    <source>
        <dbReference type="ARBA" id="ARBA00022692"/>
    </source>
</evidence>
<dbReference type="GO" id="GO:0005789">
    <property type="term" value="C:endoplasmic reticulum membrane"/>
    <property type="evidence" value="ECO:0007669"/>
    <property type="project" value="UniProtKB-SubCell"/>
</dbReference>
<organism evidence="11 12">
    <name type="scientific">Haplochromis burtoni</name>
    <name type="common">Burton's mouthbrooder</name>
    <name type="synonym">Chromis burtoni</name>
    <dbReference type="NCBI Taxonomy" id="8153"/>
    <lineage>
        <taxon>Eukaryota</taxon>
        <taxon>Metazoa</taxon>
        <taxon>Chordata</taxon>
        <taxon>Craniata</taxon>
        <taxon>Vertebrata</taxon>
        <taxon>Euteleostomi</taxon>
        <taxon>Actinopterygii</taxon>
        <taxon>Neopterygii</taxon>
        <taxon>Teleostei</taxon>
        <taxon>Neoteleostei</taxon>
        <taxon>Acanthomorphata</taxon>
        <taxon>Ovalentaria</taxon>
        <taxon>Cichlomorphae</taxon>
        <taxon>Cichliformes</taxon>
        <taxon>Cichlidae</taxon>
        <taxon>African cichlids</taxon>
        <taxon>Pseudocrenilabrinae</taxon>
        <taxon>Haplochromini</taxon>
        <taxon>Haplochromis</taxon>
    </lineage>
</organism>
<proteinExistence type="inferred from homology"/>
<feature type="transmembrane region" description="Helical" evidence="7">
    <location>
        <begin position="135"/>
        <end position="164"/>
    </location>
</feature>
<dbReference type="PANTHER" id="PTHR14463">
    <property type="entry name" value="LIPASE MATURATION FACTOR"/>
    <property type="match status" value="1"/>
</dbReference>
<evidence type="ECO:0000256" key="6">
    <source>
        <dbReference type="ARBA" id="ARBA00023136"/>
    </source>
</evidence>
<dbReference type="GeneTree" id="ENSGT00530000063702"/>
<feature type="transmembrane region" description="Helical" evidence="7">
    <location>
        <begin position="374"/>
        <end position="395"/>
    </location>
</feature>
<evidence type="ECO:0000259" key="9">
    <source>
        <dbReference type="Pfam" id="PF06762"/>
    </source>
</evidence>
<accession>A0A3Q2X8E2</accession>
<evidence type="ECO:0000259" key="10">
    <source>
        <dbReference type="Pfam" id="PF25179"/>
    </source>
</evidence>
<dbReference type="InterPro" id="IPR057434">
    <property type="entry name" value="LMF1/2_N"/>
</dbReference>
<keyword evidence="4 7" id="KW-0256">Endoplasmic reticulum</keyword>
<sequence length="579" mass="65975">MAESGERAEISVRKRRVGSKRTETDSAVSGGEDGKHSSSDAEKEKPLLSLQPGTYWLTRIVLLRSVAFIYFVAFSVAYNQNKQLIGEHGLMPCKSYLRSVKRYVGGKIGMAAMAYTPSVLWFFDWSDMDANLDGIALLGMALSGFVLVMGMANMVIMLTLWVLYHSLVNVIDDLLIVCAGWESQLLETGFLAIFLCPVWTLSQVPHRCPPSLICIWTFRWLIVRIMLGAGLIKIRGDKCWRDLTCMDYHYETQPVPNPMSYYIHRSPWWFHRFETLSNHFVELIVPFFTFLGRRMCMVNGAIQILFQVVLIVSGNLSFLNWLTIVPSLACFDDASLGFLFRSGAGAKEAVLEIQSEDVAGRTPAPTKGMLIRRVVNISLGILIGCLSIPVVMNLLSSRQVMNTSFDPLRIVNTYGAFGSITKERTEVIFQGTLSPDPKDPEALWEEYQFMCKPGDVYRRPCLLSPYHYRLDWLMWFAAFQTYEQSEWVIHIAGRLLSNDSTVLSLLDHNPFQGRDSPRWVRGEHFRYKFSQPGSASAAQGKWWLRKRIGAYFPPVNLEGLRGYFQSRNWPHPHLQQNRK</sequence>
<keyword evidence="5 7" id="KW-1133">Transmembrane helix</keyword>
<evidence type="ECO:0000313" key="11">
    <source>
        <dbReference type="Ensembl" id="ENSHBUP00000031480.1"/>
    </source>
</evidence>
<name>A0A3Q2X8E2_HAPBU</name>
<comment type="subcellular location">
    <subcellularLocation>
        <location evidence="1 7">Endoplasmic reticulum membrane</location>
        <topology evidence="1 7">Multi-pass membrane protein</topology>
    </subcellularLocation>
</comment>
<feature type="compositionally biased region" description="Basic and acidic residues" evidence="8">
    <location>
        <begin position="1"/>
        <end position="12"/>
    </location>
</feature>